<dbReference type="OrthoDB" id="9781180at2"/>
<evidence type="ECO:0000313" key="2">
    <source>
        <dbReference type="Proteomes" id="UP000184278"/>
    </source>
</evidence>
<dbReference type="RefSeq" id="WP_073389767.1">
    <property type="nucleotide sequence ID" value="NZ_FQXK01000039.1"/>
</dbReference>
<evidence type="ECO:0000313" key="1">
    <source>
        <dbReference type="EMBL" id="SHI75196.1"/>
    </source>
</evidence>
<dbReference type="Gene3D" id="3.40.50.300">
    <property type="entry name" value="P-loop containing nucleotide triphosphate hydrolases"/>
    <property type="match status" value="1"/>
</dbReference>
<sequence>MGESSRYIITINRQFGSLGRPIARLLSERLGINYYDRDIVDQTSKKLNMPVSEISELEESVNAGLFSMKYPLGMGTTDVQDKIFAEQRRLIEKIASKESCIIVGRCADAILNEYPNLLKIFIYSPKEARQRVCVKDFQMTETEAKRMILEVDKARERYHKQYAGYLPDDLRYVNLAVDSSVLGVEGTVDFLEAYVKRFIASL</sequence>
<reference evidence="2" key="1">
    <citation type="submission" date="2016-11" db="EMBL/GenBank/DDBJ databases">
        <authorList>
            <person name="Varghese N."/>
            <person name="Submissions S."/>
        </authorList>
    </citation>
    <scope>NUCLEOTIDE SEQUENCE [LARGE SCALE GENOMIC DNA]</scope>
    <source>
        <strain evidence="2">DSM 3071</strain>
    </source>
</reference>
<protein>
    <submittedName>
        <fullName evidence="1">Cytidylate kinase</fullName>
    </submittedName>
</protein>
<dbReference type="InterPro" id="IPR027417">
    <property type="entry name" value="P-loop_NTPase"/>
</dbReference>
<dbReference type="Proteomes" id="UP000184278">
    <property type="component" value="Unassembled WGS sequence"/>
</dbReference>
<dbReference type="AlphaFoldDB" id="A0A1M6DPL7"/>
<keyword evidence="1" id="KW-0808">Transferase</keyword>
<proteinExistence type="predicted"/>
<organism evidence="1 2">
    <name type="scientific">Butyrivibrio fibrisolvens DSM 3071</name>
    <dbReference type="NCBI Taxonomy" id="1121131"/>
    <lineage>
        <taxon>Bacteria</taxon>
        <taxon>Bacillati</taxon>
        <taxon>Bacillota</taxon>
        <taxon>Clostridia</taxon>
        <taxon>Lachnospirales</taxon>
        <taxon>Lachnospiraceae</taxon>
        <taxon>Butyrivibrio</taxon>
    </lineage>
</organism>
<dbReference type="GeneID" id="89509751"/>
<name>A0A1M6DPL7_BUTFI</name>
<accession>A0A1M6DPL7</accession>
<dbReference type="Pfam" id="PF13189">
    <property type="entry name" value="Cytidylate_kin2"/>
    <property type="match status" value="1"/>
</dbReference>
<dbReference type="EMBL" id="FQXK01000039">
    <property type="protein sequence ID" value="SHI75196.1"/>
    <property type="molecule type" value="Genomic_DNA"/>
</dbReference>
<gene>
    <name evidence="1" type="ORF">SAMN02745229_03565</name>
</gene>
<keyword evidence="1" id="KW-0418">Kinase</keyword>
<dbReference type="GO" id="GO:0016301">
    <property type="term" value="F:kinase activity"/>
    <property type="evidence" value="ECO:0007669"/>
    <property type="project" value="UniProtKB-KW"/>
</dbReference>
<keyword evidence="2" id="KW-1185">Reference proteome</keyword>
<dbReference type="STRING" id="1121131.SAMN02745229_03565"/>